<dbReference type="PROSITE" id="PS51257">
    <property type="entry name" value="PROKAR_LIPOPROTEIN"/>
    <property type="match status" value="1"/>
</dbReference>
<sequence>MRALLITVFALSLMACSSLAPLTSTLDSDWNSYGLDRGVKGWSVESKEQITDLLDGTELKASNYDAYVSGYKKGLQEYCGQDAFELGTKGGVYTGVCDGIDKNFKYDYLRGYHSVADKM</sequence>
<evidence type="ECO:0000256" key="1">
    <source>
        <dbReference type="SAM" id="SignalP"/>
    </source>
</evidence>
<accession>A0ABX3B0Q4</accession>
<comment type="caution">
    <text evidence="2">The sequence shown here is derived from an EMBL/GenBank/DDBJ whole genome shotgun (WGS) entry which is preliminary data.</text>
</comment>
<keyword evidence="3" id="KW-1185">Reference proteome</keyword>
<reference evidence="2 3" key="1">
    <citation type="journal article" date="2012" name="Science">
        <title>Ecological populations of bacteria act as socially cohesive units of antibiotic production and resistance.</title>
        <authorList>
            <person name="Cordero O.X."/>
            <person name="Wildschutte H."/>
            <person name="Kirkup B."/>
            <person name="Proehl S."/>
            <person name="Ngo L."/>
            <person name="Hussain F."/>
            <person name="Le Roux F."/>
            <person name="Mincer T."/>
            <person name="Polz M.F."/>
        </authorList>
    </citation>
    <scope>NUCLEOTIDE SEQUENCE [LARGE SCALE GENOMIC DNA]</scope>
    <source>
        <strain evidence="2 3">5S-186</strain>
    </source>
</reference>
<dbReference type="Pfam" id="PF10973">
    <property type="entry name" value="DUF2799"/>
    <property type="match status" value="1"/>
</dbReference>
<proteinExistence type="predicted"/>
<dbReference type="Proteomes" id="UP000095059">
    <property type="component" value="Unassembled WGS sequence"/>
</dbReference>
<feature type="chain" id="PRO_5046797160" description="DUF2799 domain-containing protein" evidence="1">
    <location>
        <begin position="21"/>
        <end position="119"/>
    </location>
</feature>
<feature type="signal peptide" evidence="1">
    <location>
        <begin position="1"/>
        <end position="20"/>
    </location>
</feature>
<protein>
    <recommendedName>
        <fullName evidence="4">DUF2799 domain-containing protein</fullName>
    </recommendedName>
</protein>
<evidence type="ECO:0000313" key="2">
    <source>
        <dbReference type="EMBL" id="OEF19431.1"/>
    </source>
</evidence>
<dbReference type="EMBL" id="AJYJ02000044">
    <property type="protein sequence ID" value="OEF19431.1"/>
    <property type="molecule type" value="Genomic_DNA"/>
</dbReference>
<name>A0ABX3B0Q4_ALILO</name>
<dbReference type="InterPro" id="IPR021242">
    <property type="entry name" value="DUF2799"/>
</dbReference>
<evidence type="ECO:0008006" key="4">
    <source>
        <dbReference type="Google" id="ProtNLM"/>
    </source>
</evidence>
<evidence type="ECO:0000313" key="3">
    <source>
        <dbReference type="Proteomes" id="UP000095059"/>
    </source>
</evidence>
<dbReference type="RefSeq" id="WP_017020493.1">
    <property type="nucleotide sequence ID" value="NZ_AJYJ02000044.1"/>
</dbReference>
<gene>
    <name evidence="2" type="ORF">A1Q5_17605</name>
</gene>
<organism evidence="2 3">
    <name type="scientific">Aliivibrio logei 5S-186</name>
    <dbReference type="NCBI Taxonomy" id="626086"/>
    <lineage>
        <taxon>Bacteria</taxon>
        <taxon>Pseudomonadati</taxon>
        <taxon>Pseudomonadota</taxon>
        <taxon>Gammaproteobacteria</taxon>
        <taxon>Vibrionales</taxon>
        <taxon>Vibrionaceae</taxon>
        <taxon>Aliivibrio</taxon>
    </lineage>
</organism>
<keyword evidence="1" id="KW-0732">Signal</keyword>